<dbReference type="Gene3D" id="1.10.510.10">
    <property type="entry name" value="Transferase(Phosphotransferase) domain 1"/>
    <property type="match status" value="1"/>
</dbReference>
<dbReference type="Pfam" id="PF00069">
    <property type="entry name" value="Pkinase"/>
    <property type="match status" value="1"/>
</dbReference>
<dbReference type="SUPFAM" id="SSF56112">
    <property type="entry name" value="Protein kinase-like (PK-like)"/>
    <property type="match status" value="1"/>
</dbReference>
<dbReference type="InterPro" id="IPR011009">
    <property type="entry name" value="Kinase-like_dom_sf"/>
</dbReference>
<feature type="region of interest" description="Disordered" evidence="1">
    <location>
        <begin position="1106"/>
        <end position="1133"/>
    </location>
</feature>
<dbReference type="GO" id="GO:0007052">
    <property type="term" value="P:mitotic spindle organization"/>
    <property type="evidence" value="ECO:0007669"/>
    <property type="project" value="TreeGrafter"/>
</dbReference>
<name>A0AAD8F4W6_BIOPF</name>
<dbReference type="Proteomes" id="UP001233172">
    <property type="component" value="Unassembled WGS sequence"/>
</dbReference>
<comment type="caution">
    <text evidence="3">The sequence shown here is derived from an EMBL/GenBank/DDBJ whole genome shotgun (WGS) entry which is preliminary data.</text>
</comment>
<dbReference type="GO" id="GO:0000776">
    <property type="term" value="C:kinetochore"/>
    <property type="evidence" value="ECO:0007669"/>
    <property type="project" value="TreeGrafter"/>
</dbReference>
<feature type="compositionally biased region" description="Polar residues" evidence="1">
    <location>
        <begin position="688"/>
        <end position="701"/>
    </location>
</feature>
<proteinExistence type="predicted"/>
<keyword evidence="4" id="KW-1185">Reference proteome</keyword>
<dbReference type="GO" id="GO:0004674">
    <property type="term" value="F:protein serine/threonine kinase activity"/>
    <property type="evidence" value="ECO:0007669"/>
    <property type="project" value="TreeGrafter"/>
</dbReference>
<protein>
    <submittedName>
        <fullName evidence="3">Serine/threonine-protein kinase MARK2</fullName>
    </submittedName>
</protein>
<reference evidence="3" key="1">
    <citation type="journal article" date="2023" name="PLoS Negl. Trop. Dis.">
        <title>A genome sequence for Biomphalaria pfeifferi, the major vector snail for the human-infecting parasite Schistosoma mansoni.</title>
        <authorList>
            <person name="Bu L."/>
            <person name="Lu L."/>
            <person name="Laidemitt M.R."/>
            <person name="Zhang S.M."/>
            <person name="Mutuku M."/>
            <person name="Mkoji G."/>
            <person name="Steinauer M."/>
            <person name="Loker E.S."/>
        </authorList>
    </citation>
    <scope>NUCLEOTIDE SEQUENCE</scope>
    <source>
        <strain evidence="3">KasaAsao</strain>
    </source>
</reference>
<feature type="region of interest" description="Disordered" evidence="1">
    <location>
        <begin position="585"/>
        <end position="642"/>
    </location>
</feature>
<evidence type="ECO:0000256" key="1">
    <source>
        <dbReference type="SAM" id="MobiDB-lite"/>
    </source>
</evidence>
<dbReference type="GO" id="GO:0000922">
    <property type="term" value="C:spindle pole"/>
    <property type="evidence" value="ECO:0007669"/>
    <property type="project" value="TreeGrafter"/>
</dbReference>
<evidence type="ECO:0000259" key="2">
    <source>
        <dbReference type="PROSITE" id="PS50011"/>
    </source>
</evidence>
<dbReference type="PANTHER" id="PTHR24345">
    <property type="entry name" value="SERINE/THREONINE-PROTEIN KINASE PLK"/>
    <property type="match status" value="1"/>
</dbReference>
<sequence length="1308" mass="147343">MESPADNQGPTLTRLRNDLTRLEFISQKNRHRKGVNTKRFSARPASVPKVFPEHDLSSVTRSQFVNSSAKSMTKCTFNNNKKEPGWLLSKRDPRPTLRLRGTPKRPTEIPCTIKSCNNSVSEAFTDNKMACRLIRSKHVLPGREFTDRVNPEAEGKNGVLSLKIDHSWKSLDKKSSLDEPIGNAKCELFHQLLSECVSSDSIPTLPKLSGDLPESTMQAIHKNLHQSSKENLTSGRWHNWMRTKYEPSFFFAKDRKAAPLLGPSGVNVSSCSSESDSSRPSSSLRAGELYSSYFPLLVKNYSQSKVHRRFPKQKAIYKNVPTTKGITSQRDDTSGKSPECSEKDDASYCSGRCCCDTFNCSNSCEAVNQSSLNLDSRSMKSDVLQRCGVNEAEDMPFSSRKMHRGLKVSKDSRKLQKRHMASKVTSKHTTSRTVCLEKQDLVNCSNVWKSIIKSRDLKKSEVKSQCIVGAERNENSSTMTFESEKKRKSKDIEIEPPTEGDFQSKEDSQPCERERKMGEKSTTALSTLCSESNGNQFKDLGSKNLKRNRRTLRSVRNYVQRYPQEREELFFPFYRMLPQCTETSAAGGSWQTSLDSSSDLHKEPEEIEKEDVPSCNEDKKEQVEDTHQSRHTNDATDNNADTSMNIAEHGRTTCGKNSCDESQSDFFQTRRSSDDEDVDSNSREITEQHSTSSRFQTTNHDLAQEEVPDSVRWKCRVKGYEIIRHLVRGSPNSFSKLFLASNTYNPSYSLVEIISYKQPFTNILTSFYCNDPTTLQRHRMRERSLAITLHKNLVTLLHRFCTEQMVYQVTEHIPWPTLTHLISTSFTGWVGALRKGLSENTRRSIFKQICHGIEHLHLLGTVHGGLTCNNVLVSDQLEVKLADYGPACQRLALSYDPLRNRMLSRGNPYDSYTPPEMMSVTGSWTRSCDVWCIGIALLEMTLGEIPPSLIRTIRLKGNAKKMDKVNLENCGYQLSLLIDKILQSRPSQRPHVSALMHHAWLSDGTELALEVNLDAKKVTKRTDGSTFPLPKRLQNQSIPTSEAFYDSSDSESSTAVVENPVNCEDYYDVLSLTCVEKSCVFNECGWTMDVNPCGSVHTGSCIHSESNTSFEHGDKTSSESLGSGEDPNHRVDSEGKAVTGFLSTLMASLDSSSSSNIESRSLTKVLKPSDKPWLRRGLVTGIPPQQSHSKKVQLSSCSPFPTHRQKSPRTNSSKSERFCNDSNWTKIFQSYLDSVDHRSNSFNYPSDDTPMTASADCNDGFVLEGDDEALEEIENLIQQEERMFGVENLGRYPKRLLNANNNITSLGF</sequence>
<feature type="compositionally biased region" description="Basic and acidic residues" evidence="1">
    <location>
        <begin position="598"/>
        <end position="634"/>
    </location>
</feature>
<dbReference type="GO" id="GO:0005524">
    <property type="term" value="F:ATP binding"/>
    <property type="evidence" value="ECO:0007669"/>
    <property type="project" value="InterPro"/>
</dbReference>
<dbReference type="GO" id="GO:0005634">
    <property type="term" value="C:nucleus"/>
    <property type="evidence" value="ECO:0007669"/>
    <property type="project" value="TreeGrafter"/>
</dbReference>
<evidence type="ECO:0000313" key="3">
    <source>
        <dbReference type="EMBL" id="KAK0050808.1"/>
    </source>
</evidence>
<feature type="compositionally biased region" description="Basic and acidic residues" evidence="1">
    <location>
        <begin position="329"/>
        <end position="344"/>
    </location>
</feature>
<dbReference type="GO" id="GO:0005813">
    <property type="term" value="C:centrosome"/>
    <property type="evidence" value="ECO:0007669"/>
    <property type="project" value="TreeGrafter"/>
</dbReference>
<feature type="compositionally biased region" description="Polar residues" evidence="1">
    <location>
        <begin position="585"/>
        <end position="597"/>
    </location>
</feature>
<feature type="compositionally biased region" description="Basic and acidic residues" evidence="1">
    <location>
        <begin position="482"/>
        <end position="493"/>
    </location>
</feature>
<keyword evidence="3" id="KW-0808">Transferase</keyword>
<dbReference type="InterPro" id="IPR000719">
    <property type="entry name" value="Prot_kinase_dom"/>
</dbReference>
<feature type="region of interest" description="Disordered" evidence="1">
    <location>
        <begin position="475"/>
        <end position="523"/>
    </location>
</feature>
<feature type="region of interest" description="Disordered" evidence="1">
    <location>
        <begin position="665"/>
        <end position="703"/>
    </location>
</feature>
<feature type="compositionally biased region" description="Polar residues" evidence="1">
    <location>
        <begin position="1183"/>
        <end position="1199"/>
    </location>
</feature>
<feature type="domain" description="Protein kinase" evidence="2">
    <location>
        <begin position="720"/>
        <end position="1001"/>
    </location>
</feature>
<dbReference type="EMBL" id="JASAOG010000110">
    <property type="protein sequence ID" value="KAK0050808.1"/>
    <property type="molecule type" value="Genomic_DNA"/>
</dbReference>
<feature type="region of interest" description="Disordered" evidence="1">
    <location>
        <begin position="1174"/>
        <end position="1216"/>
    </location>
</feature>
<dbReference type="PROSITE" id="PS50011">
    <property type="entry name" value="PROTEIN_KINASE_DOM"/>
    <property type="match status" value="1"/>
</dbReference>
<feature type="compositionally biased region" description="Basic and acidic residues" evidence="1">
    <location>
        <begin position="502"/>
        <end position="519"/>
    </location>
</feature>
<gene>
    <name evidence="3" type="ORF">Bpfe_019729</name>
</gene>
<accession>A0AAD8F4W6</accession>
<dbReference type="PANTHER" id="PTHR24345:SF93">
    <property type="entry name" value="SERINE_THREONINE-PROTEIN KINASE PLK1"/>
    <property type="match status" value="1"/>
</dbReference>
<feature type="region of interest" description="Disordered" evidence="1">
    <location>
        <begin position="323"/>
        <end position="344"/>
    </location>
</feature>
<keyword evidence="3" id="KW-0418">Kinase</keyword>
<evidence type="ECO:0000313" key="4">
    <source>
        <dbReference type="Proteomes" id="UP001233172"/>
    </source>
</evidence>
<organism evidence="3 4">
    <name type="scientific">Biomphalaria pfeifferi</name>
    <name type="common">Bloodfluke planorb</name>
    <name type="synonym">Freshwater snail</name>
    <dbReference type="NCBI Taxonomy" id="112525"/>
    <lineage>
        <taxon>Eukaryota</taxon>
        <taxon>Metazoa</taxon>
        <taxon>Spiralia</taxon>
        <taxon>Lophotrochozoa</taxon>
        <taxon>Mollusca</taxon>
        <taxon>Gastropoda</taxon>
        <taxon>Heterobranchia</taxon>
        <taxon>Euthyneura</taxon>
        <taxon>Panpulmonata</taxon>
        <taxon>Hygrophila</taxon>
        <taxon>Lymnaeoidea</taxon>
        <taxon>Planorbidae</taxon>
        <taxon>Biomphalaria</taxon>
    </lineage>
</organism>
<dbReference type="GO" id="GO:0005737">
    <property type="term" value="C:cytoplasm"/>
    <property type="evidence" value="ECO:0007669"/>
    <property type="project" value="TreeGrafter"/>
</dbReference>
<reference evidence="3" key="2">
    <citation type="submission" date="2023-04" db="EMBL/GenBank/DDBJ databases">
        <authorList>
            <person name="Bu L."/>
            <person name="Lu L."/>
            <person name="Laidemitt M.R."/>
            <person name="Zhang S.M."/>
            <person name="Mutuku M."/>
            <person name="Mkoji G."/>
            <person name="Steinauer M."/>
            <person name="Loker E.S."/>
        </authorList>
    </citation>
    <scope>NUCLEOTIDE SEQUENCE</scope>
    <source>
        <strain evidence="3">KasaAsao</strain>
        <tissue evidence="3">Whole Snail</tissue>
    </source>
</reference>